<dbReference type="RefSeq" id="WP_062289282.1">
    <property type="nucleotide sequence ID" value="NZ_CP012036.1"/>
</dbReference>
<proteinExistence type="predicted"/>
<organism evidence="2 3">
    <name type="scientific">Nostoc piscinale CENA21</name>
    <dbReference type="NCBI Taxonomy" id="224013"/>
    <lineage>
        <taxon>Bacteria</taxon>
        <taxon>Bacillati</taxon>
        <taxon>Cyanobacteriota</taxon>
        <taxon>Cyanophyceae</taxon>
        <taxon>Nostocales</taxon>
        <taxon>Nostocaceae</taxon>
        <taxon>Nostoc</taxon>
    </lineage>
</organism>
<keyword evidence="3" id="KW-1185">Reference proteome</keyword>
<sequence length="134" mass="14794">MINLDTNTAVAFIAEGSPVRYELRRFVNNQQMIMTRTAFDEFINIVQYSAGSLEQTRVNRFLQRVIVVPDNPSSAAQKLKPTRSLDPNDIIILGTGDQMGIVTMTADAKAVRAASAQGVDFNIYLHLPYSLTGS</sequence>
<dbReference type="PANTHER" id="PTHR13379:SF0">
    <property type="entry name" value="UPF0415 PROTEIN C7ORF25"/>
    <property type="match status" value="1"/>
</dbReference>
<dbReference type="KEGG" id="npz:ACX27_05090"/>
<reference evidence="3" key="1">
    <citation type="submission" date="2015-07" db="EMBL/GenBank/DDBJ databases">
        <title>Genome Of Nitrogen-Fixing Cyanobacterium Nostoc piscinale CENA21 From Solimoes/Amazon River Floodplain Sediments And Comparative Genomics To Uncover Biosynthetic Natural Products Potential.</title>
        <authorList>
            <person name="Leao T.F."/>
            <person name="Leao P.N."/>
            <person name="Guimaraes P.I."/>
            <person name="de Melo A.G.C."/>
            <person name="Ramos R.T.J."/>
            <person name="Silva A."/>
            <person name="Fiore M.F."/>
            <person name="Schneider M.P.C."/>
        </authorList>
    </citation>
    <scope>NUCLEOTIDE SEQUENCE [LARGE SCALE GENOMIC DNA]</scope>
    <source>
        <strain evidence="3">CENA21</strain>
    </source>
</reference>
<dbReference type="SUPFAM" id="SSF88723">
    <property type="entry name" value="PIN domain-like"/>
    <property type="match status" value="1"/>
</dbReference>
<dbReference type="Gene3D" id="3.40.50.1010">
    <property type="entry name" value="5'-nuclease"/>
    <property type="match status" value="1"/>
</dbReference>
<gene>
    <name evidence="2" type="ORF">ACX27_05090</name>
</gene>
<feature type="domain" description="DUF1308" evidence="1">
    <location>
        <begin position="17"/>
        <end position="132"/>
    </location>
</feature>
<dbReference type="Proteomes" id="UP000062645">
    <property type="component" value="Chromosome"/>
</dbReference>
<evidence type="ECO:0000313" key="2">
    <source>
        <dbReference type="EMBL" id="ALF52364.1"/>
    </source>
</evidence>
<dbReference type="AlphaFoldDB" id="A0A0M4TUE6"/>
<name>A0A0M4TUE6_9NOSO</name>
<dbReference type="InterPro" id="IPR010733">
    <property type="entry name" value="DUF1308"/>
</dbReference>
<dbReference type="InterPro" id="IPR029060">
    <property type="entry name" value="PIN-like_dom_sf"/>
</dbReference>
<reference evidence="2 3" key="2">
    <citation type="journal article" date="2016" name="Genome Announc.">
        <title>Draft Genome Sequence of the N2-Fixing Cyanobacterium Nostoc piscinale CENA21, Isolated from the Brazilian Amazon Floodplain.</title>
        <authorList>
            <person name="Leao T."/>
            <person name="Guimaraes P.I."/>
            <person name="de Melo A.G."/>
            <person name="Ramos R.T."/>
            <person name="Leao P.N."/>
            <person name="Silva A."/>
            <person name="Fiore M.F."/>
            <person name="Schneider M.P."/>
        </authorList>
    </citation>
    <scope>NUCLEOTIDE SEQUENCE [LARGE SCALE GENOMIC DNA]</scope>
    <source>
        <strain evidence="2 3">CENA21</strain>
    </source>
</reference>
<dbReference type="EMBL" id="CP012036">
    <property type="protein sequence ID" value="ALF52364.1"/>
    <property type="molecule type" value="Genomic_DNA"/>
</dbReference>
<dbReference type="STRING" id="224013.ACX27_05090"/>
<dbReference type="OrthoDB" id="495282at2"/>
<dbReference type="PANTHER" id="PTHR13379">
    <property type="entry name" value="UNCHARACTERIZED DUF1308"/>
    <property type="match status" value="1"/>
</dbReference>
<dbReference type="PATRIC" id="fig|224013.5.peg.1229"/>
<dbReference type="Pfam" id="PF07000">
    <property type="entry name" value="DUF1308"/>
    <property type="match status" value="1"/>
</dbReference>
<evidence type="ECO:0000313" key="3">
    <source>
        <dbReference type="Proteomes" id="UP000062645"/>
    </source>
</evidence>
<protein>
    <recommendedName>
        <fullName evidence="1">DUF1308 domain-containing protein</fullName>
    </recommendedName>
</protein>
<evidence type="ECO:0000259" key="1">
    <source>
        <dbReference type="Pfam" id="PF07000"/>
    </source>
</evidence>
<accession>A0A0M4TUE6</accession>